<evidence type="ECO:0000313" key="2">
    <source>
        <dbReference type="Proteomes" id="UP000004507"/>
    </source>
</evidence>
<keyword evidence="2" id="KW-1185">Reference proteome</keyword>
<reference evidence="1 2" key="1">
    <citation type="submission" date="2006-01" db="EMBL/GenBank/DDBJ databases">
        <authorList>
            <person name="Hagstrom A."/>
            <person name="Ferriera S."/>
            <person name="Johnson J."/>
            <person name="Kravitz S."/>
            <person name="Halpern A."/>
            <person name="Remington K."/>
            <person name="Beeson K."/>
            <person name="Tran B."/>
            <person name="Rogers Y.-H."/>
            <person name="Friedman R."/>
            <person name="Venter J.C."/>
        </authorList>
    </citation>
    <scope>NUCLEOTIDE SEQUENCE [LARGE SCALE GENOMIC DNA]</scope>
    <source>
        <strain evidence="1 2">SKA53</strain>
    </source>
</reference>
<organism evidence="1 2">
    <name type="scientific">Yoonia vestfoldensis SKA53</name>
    <dbReference type="NCBI Taxonomy" id="314232"/>
    <lineage>
        <taxon>Bacteria</taxon>
        <taxon>Pseudomonadati</taxon>
        <taxon>Pseudomonadota</taxon>
        <taxon>Alphaproteobacteria</taxon>
        <taxon>Rhodobacterales</taxon>
        <taxon>Paracoccaceae</taxon>
        <taxon>Yoonia</taxon>
    </lineage>
</organism>
<dbReference type="AlphaFoldDB" id="A3V6K3"/>
<accession>A3V6K3</accession>
<comment type="caution">
    <text evidence="1">The sequence shown here is derived from an EMBL/GenBank/DDBJ whole genome shotgun (WGS) entry which is preliminary data.</text>
</comment>
<gene>
    <name evidence="1" type="ORF">SKA53_05548</name>
</gene>
<dbReference type="Proteomes" id="UP000004507">
    <property type="component" value="Unassembled WGS sequence"/>
</dbReference>
<dbReference type="EMBL" id="AAMS01000005">
    <property type="protein sequence ID" value="EAQ06527.1"/>
    <property type="molecule type" value="Genomic_DNA"/>
</dbReference>
<proteinExistence type="predicted"/>
<dbReference type="STRING" id="314232.SKA53_05548"/>
<sequence length="36" mass="3739">MTRANGSVAFDNKAAVWAVQIGLFADLVNISPFSAG</sequence>
<dbReference type="HOGENOM" id="CLU_3356928_0_0_5"/>
<evidence type="ECO:0000313" key="1">
    <source>
        <dbReference type="EMBL" id="EAQ06527.1"/>
    </source>
</evidence>
<name>A3V6K3_9RHOB</name>
<protein>
    <submittedName>
        <fullName evidence="1">Uncharacterized protein</fullName>
    </submittedName>
</protein>